<proteinExistence type="predicted"/>
<organism evidence="1 2">
    <name type="scientific">Streptacidiphilus pinicola</name>
    <dbReference type="NCBI Taxonomy" id="2219663"/>
    <lineage>
        <taxon>Bacteria</taxon>
        <taxon>Bacillati</taxon>
        <taxon>Actinomycetota</taxon>
        <taxon>Actinomycetes</taxon>
        <taxon>Kitasatosporales</taxon>
        <taxon>Streptomycetaceae</taxon>
        <taxon>Streptacidiphilus</taxon>
    </lineage>
</organism>
<dbReference type="Proteomes" id="UP000248889">
    <property type="component" value="Unassembled WGS sequence"/>
</dbReference>
<evidence type="ECO:0000313" key="1">
    <source>
        <dbReference type="EMBL" id="RAG83128.1"/>
    </source>
</evidence>
<accession>A0A2X0J6S4</accession>
<dbReference type="AlphaFoldDB" id="A0A2X0J6S4"/>
<gene>
    <name evidence="1" type="ORF">DN069_23755</name>
</gene>
<sequence length="113" mass="12105">MQQLPHRVDPAAESSRAYTRHVVERIIRNGVIGRRLARRAGEAGLTVRAVVPVTAVLRDAAEADRILGFQRNAERAVEAGYLTAAAAQAWLDGLAEGPFLASVTVYVVAATRG</sequence>
<reference evidence="1 2" key="1">
    <citation type="submission" date="2018-06" db="EMBL/GenBank/DDBJ databases">
        <title>Streptacidiphilus pinicola sp. nov., isolated from pine grove soil.</title>
        <authorList>
            <person name="Roh S.G."/>
            <person name="Park S."/>
            <person name="Kim M.-K."/>
            <person name="Yun B.-R."/>
            <person name="Park J."/>
            <person name="Kim M.J."/>
            <person name="Kim Y.S."/>
            <person name="Kim S.B."/>
        </authorList>
    </citation>
    <scope>NUCLEOTIDE SEQUENCE [LARGE SCALE GENOMIC DNA]</scope>
    <source>
        <strain evidence="1 2">MMS16-CNU450</strain>
    </source>
</reference>
<dbReference type="EMBL" id="QKYN01000094">
    <property type="protein sequence ID" value="RAG83128.1"/>
    <property type="molecule type" value="Genomic_DNA"/>
</dbReference>
<keyword evidence="2" id="KW-1185">Reference proteome</keyword>
<evidence type="ECO:0000313" key="2">
    <source>
        <dbReference type="Proteomes" id="UP000248889"/>
    </source>
</evidence>
<name>A0A2X0J6S4_9ACTN</name>
<protein>
    <submittedName>
        <fullName evidence="1">Uncharacterized protein</fullName>
    </submittedName>
</protein>
<dbReference type="OrthoDB" id="3636702at2"/>
<comment type="caution">
    <text evidence="1">The sequence shown here is derived from an EMBL/GenBank/DDBJ whole genome shotgun (WGS) entry which is preliminary data.</text>
</comment>